<protein>
    <submittedName>
        <fullName evidence="2">Uncharacterized protein</fullName>
    </submittedName>
</protein>
<comment type="caution">
    <text evidence="2">The sequence shown here is derived from an EMBL/GenBank/DDBJ whole genome shotgun (WGS) entry which is preliminary data.</text>
</comment>
<feature type="transmembrane region" description="Helical" evidence="1">
    <location>
        <begin position="89"/>
        <end position="111"/>
    </location>
</feature>
<feature type="transmembrane region" description="Helical" evidence="1">
    <location>
        <begin position="34"/>
        <end position="51"/>
    </location>
</feature>
<keyword evidence="3" id="KW-1185">Reference proteome</keyword>
<gene>
    <name evidence="2" type="ORF">H8707_05580</name>
</gene>
<dbReference type="EMBL" id="JACRTG010000016">
    <property type="protein sequence ID" value="MBC8587707.1"/>
    <property type="molecule type" value="Genomic_DNA"/>
</dbReference>
<sequence>MKKKSNLTWIVSSMLLSILFYFICSRLTKGNDATFIVGFAGVLALIISYIFKMRITTITATLGYPISYILGIVFETDSITYPGGASGNWWQIWIVSYWIFIGIGITIDIIMKYRKKKNKS</sequence>
<dbReference type="Proteomes" id="UP000601171">
    <property type="component" value="Unassembled WGS sequence"/>
</dbReference>
<reference evidence="2" key="1">
    <citation type="submission" date="2020-08" db="EMBL/GenBank/DDBJ databases">
        <title>Genome public.</title>
        <authorList>
            <person name="Liu C."/>
            <person name="Sun Q."/>
        </authorList>
    </citation>
    <scope>NUCLEOTIDE SEQUENCE</scope>
    <source>
        <strain evidence="2">BX21</strain>
    </source>
</reference>
<accession>A0A926EW87</accession>
<organism evidence="2 3">
    <name type="scientific">Paratissierella segnis</name>
    <dbReference type="NCBI Taxonomy" id="2763679"/>
    <lineage>
        <taxon>Bacteria</taxon>
        <taxon>Bacillati</taxon>
        <taxon>Bacillota</taxon>
        <taxon>Tissierellia</taxon>
        <taxon>Tissierellales</taxon>
        <taxon>Tissierellaceae</taxon>
        <taxon>Paratissierella</taxon>
    </lineage>
</organism>
<keyword evidence="1" id="KW-0472">Membrane</keyword>
<dbReference type="AlphaFoldDB" id="A0A926EW87"/>
<evidence type="ECO:0000313" key="3">
    <source>
        <dbReference type="Proteomes" id="UP000601171"/>
    </source>
</evidence>
<evidence type="ECO:0000313" key="2">
    <source>
        <dbReference type="EMBL" id="MBC8587707.1"/>
    </source>
</evidence>
<dbReference type="RefSeq" id="WP_262429153.1">
    <property type="nucleotide sequence ID" value="NZ_JACRTG010000016.1"/>
</dbReference>
<keyword evidence="1" id="KW-0812">Transmembrane</keyword>
<feature type="transmembrane region" description="Helical" evidence="1">
    <location>
        <begin position="7"/>
        <end position="28"/>
    </location>
</feature>
<proteinExistence type="predicted"/>
<name>A0A926EW87_9FIRM</name>
<evidence type="ECO:0000256" key="1">
    <source>
        <dbReference type="SAM" id="Phobius"/>
    </source>
</evidence>
<keyword evidence="1" id="KW-1133">Transmembrane helix</keyword>
<feature type="transmembrane region" description="Helical" evidence="1">
    <location>
        <begin position="58"/>
        <end position="74"/>
    </location>
</feature>